<dbReference type="PROSITE" id="PS50234">
    <property type="entry name" value="VWFA"/>
    <property type="match status" value="1"/>
</dbReference>
<protein>
    <submittedName>
        <fullName evidence="3">VWA domain-containing protein</fullName>
    </submittedName>
</protein>
<proteinExistence type="predicted"/>
<organism evidence="3 4">
    <name type="scientific">Segatella copri</name>
    <dbReference type="NCBI Taxonomy" id="165179"/>
    <lineage>
        <taxon>Bacteria</taxon>
        <taxon>Pseudomonadati</taxon>
        <taxon>Bacteroidota</taxon>
        <taxon>Bacteroidia</taxon>
        <taxon>Bacteroidales</taxon>
        <taxon>Prevotellaceae</taxon>
        <taxon>Segatella</taxon>
    </lineage>
</organism>
<dbReference type="SUPFAM" id="SSF53300">
    <property type="entry name" value="vWA-like"/>
    <property type="match status" value="1"/>
</dbReference>
<accession>A0A3R6EVM1</accession>
<dbReference type="RefSeq" id="WP_118255510.1">
    <property type="nucleotide sequence ID" value="NZ_QRKB01000040.1"/>
</dbReference>
<dbReference type="InterPro" id="IPR036465">
    <property type="entry name" value="vWFA_dom_sf"/>
</dbReference>
<evidence type="ECO:0000313" key="4">
    <source>
        <dbReference type="Proteomes" id="UP000284548"/>
    </source>
</evidence>
<dbReference type="EMBL" id="QRKB01000040">
    <property type="protein sequence ID" value="RHH78736.1"/>
    <property type="molecule type" value="Genomic_DNA"/>
</dbReference>
<gene>
    <name evidence="3" type="ORF">DW192_12950</name>
</gene>
<sequence length="255" mass="27592">MVNDPFNIVDEIPRKAMTLFYLVDTSGSMSGAKIGALNTAVRETLPIIEEISKTNSDSKIKIAVLEFSSGCEWMYPTPIDIEAFEWRDLQAGGLTVLGEAYDNLNQQLSHSHGFMMEATGSFAPVIILLSDGAPTDYPEHALEKLKTNNWFKVATRIAIAIGDDCVKSTLMDFTGNQEAVLTVHTIDELKKIIRMVSVTASRVNSKTASVGKDAPDKATEAIDAIGTDIANDPTLKGIDVGSSTTNSGTDDWTGW</sequence>
<name>A0A3R6EVM1_9BACT</name>
<comment type="caution">
    <text evidence="3">The sequence shown here is derived from an EMBL/GenBank/DDBJ whole genome shotgun (WGS) entry which is preliminary data.</text>
</comment>
<dbReference type="Gene3D" id="3.40.50.410">
    <property type="entry name" value="von Willebrand factor, type A domain"/>
    <property type="match status" value="1"/>
</dbReference>
<feature type="domain" description="VWFA" evidence="2">
    <location>
        <begin position="18"/>
        <end position="196"/>
    </location>
</feature>
<dbReference type="Pfam" id="PF00092">
    <property type="entry name" value="VWA"/>
    <property type="match status" value="1"/>
</dbReference>
<evidence type="ECO:0000313" key="3">
    <source>
        <dbReference type="EMBL" id="RHH78736.1"/>
    </source>
</evidence>
<dbReference type="AlphaFoldDB" id="A0A3R6EVM1"/>
<evidence type="ECO:0000256" key="1">
    <source>
        <dbReference type="SAM" id="MobiDB-lite"/>
    </source>
</evidence>
<evidence type="ECO:0000259" key="2">
    <source>
        <dbReference type="PROSITE" id="PS50234"/>
    </source>
</evidence>
<dbReference type="InterPro" id="IPR002035">
    <property type="entry name" value="VWF_A"/>
</dbReference>
<dbReference type="Proteomes" id="UP000284548">
    <property type="component" value="Unassembled WGS sequence"/>
</dbReference>
<reference evidence="3 4" key="1">
    <citation type="submission" date="2018-08" db="EMBL/GenBank/DDBJ databases">
        <title>A genome reference for cultivated species of the human gut microbiota.</title>
        <authorList>
            <person name="Zou Y."/>
            <person name="Xue W."/>
            <person name="Luo G."/>
        </authorList>
    </citation>
    <scope>NUCLEOTIDE SEQUENCE [LARGE SCALE GENOMIC DNA]</scope>
    <source>
        <strain evidence="3 4">AM16-54</strain>
    </source>
</reference>
<feature type="region of interest" description="Disordered" evidence="1">
    <location>
        <begin position="236"/>
        <end position="255"/>
    </location>
</feature>
<feature type="compositionally biased region" description="Polar residues" evidence="1">
    <location>
        <begin position="241"/>
        <end position="255"/>
    </location>
</feature>